<keyword evidence="1" id="KW-0472">Membrane</keyword>
<keyword evidence="1" id="KW-1133">Transmembrane helix</keyword>
<dbReference type="AlphaFoldDB" id="A0A845AE34"/>
<feature type="transmembrane region" description="Helical" evidence="1">
    <location>
        <begin position="150"/>
        <end position="171"/>
    </location>
</feature>
<dbReference type="EMBL" id="WTYA01000005">
    <property type="protein sequence ID" value="MXP28752.1"/>
    <property type="molecule type" value="Genomic_DNA"/>
</dbReference>
<dbReference type="OrthoDB" id="9795572at2"/>
<name>A0A845AE34_9SPHN</name>
<evidence type="ECO:0000259" key="2">
    <source>
        <dbReference type="Pfam" id="PF07238"/>
    </source>
</evidence>
<sequence>MHALTATFAPASNQRDADRRVLRLETQLTREDARQGALVHNLSKTGMLVSADSAMTVGEKFEIALPDGETYAAEIVWADEGLFGCRFKTPLSQSVLSAALLRSDPTPTAAPAKPEPLIQLERLRQYWISEASDLASGALATEKLPLATRAWTILGLACAAWVVVTAGACLIG</sequence>
<organism evidence="3 4">
    <name type="scientific">Qipengyuania algicida</name>
    <dbReference type="NCBI Taxonomy" id="1836209"/>
    <lineage>
        <taxon>Bacteria</taxon>
        <taxon>Pseudomonadati</taxon>
        <taxon>Pseudomonadota</taxon>
        <taxon>Alphaproteobacteria</taxon>
        <taxon>Sphingomonadales</taxon>
        <taxon>Erythrobacteraceae</taxon>
        <taxon>Qipengyuania</taxon>
    </lineage>
</organism>
<keyword evidence="1" id="KW-0812">Transmembrane</keyword>
<dbReference type="SUPFAM" id="SSF141371">
    <property type="entry name" value="PilZ domain-like"/>
    <property type="match status" value="1"/>
</dbReference>
<dbReference type="Gene3D" id="2.40.10.220">
    <property type="entry name" value="predicted glycosyltransferase like domains"/>
    <property type="match status" value="1"/>
</dbReference>
<reference evidence="3 4" key="1">
    <citation type="submission" date="2019-12" db="EMBL/GenBank/DDBJ databases">
        <title>Genomic-based taxomic classification of the family Erythrobacteraceae.</title>
        <authorList>
            <person name="Xu L."/>
        </authorList>
    </citation>
    <scope>NUCLEOTIDE SEQUENCE [LARGE SCALE GENOMIC DNA]</scope>
    <source>
        <strain evidence="3 4">KEMB 9005-328</strain>
    </source>
</reference>
<evidence type="ECO:0000313" key="4">
    <source>
        <dbReference type="Proteomes" id="UP000439780"/>
    </source>
</evidence>
<proteinExistence type="predicted"/>
<accession>A0A845AE34</accession>
<dbReference type="GO" id="GO:0035438">
    <property type="term" value="F:cyclic-di-GMP binding"/>
    <property type="evidence" value="ECO:0007669"/>
    <property type="project" value="InterPro"/>
</dbReference>
<dbReference type="RefSeq" id="WP_160753041.1">
    <property type="nucleotide sequence ID" value="NZ_WTYA01000005.1"/>
</dbReference>
<keyword evidence="4" id="KW-1185">Reference proteome</keyword>
<dbReference type="InterPro" id="IPR009875">
    <property type="entry name" value="PilZ_domain"/>
</dbReference>
<feature type="domain" description="PilZ" evidence="2">
    <location>
        <begin position="14"/>
        <end position="94"/>
    </location>
</feature>
<dbReference type="Proteomes" id="UP000439780">
    <property type="component" value="Unassembled WGS sequence"/>
</dbReference>
<dbReference type="Pfam" id="PF07238">
    <property type="entry name" value="PilZ"/>
    <property type="match status" value="1"/>
</dbReference>
<gene>
    <name evidence="3" type="ORF">GRI58_07950</name>
</gene>
<evidence type="ECO:0000313" key="3">
    <source>
        <dbReference type="EMBL" id="MXP28752.1"/>
    </source>
</evidence>
<protein>
    <recommendedName>
        <fullName evidence="2">PilZ domain-containing protein</fullName>
    </recommendedName>
</protein>
<comment type="caution">
    <text evidence="3">The sequence shown here is derived from an EMBL/GenBank/DDBJ whole genome shotgun (WGS) entry which is preliminary data.</text>
</comment>
<evidence type="ECO:0000256" key="1">
    <source>
        <dbReference type="SAM" id="Phobius"/>
    </source>
</evidence>